<dbReference type="RefSeq" id="WP_404607257.1">
    <property type="nucleotide sequence ID" value="NZ_JBIYDN010000007.1"/>
</dbReference>
<comment type="caution">
    <text evidence="1">The sequence shown here is derived from an EMBL/GenBank/DDBJ whole genome shotgun (WGS) entry which is preliminary data.</text>
</comment>
<evidence type="ECO:0000313" key="2">
    <source>
        <dbReference type="Proteomes" id="UP001620514"/>
    </source>
</evidence>
<evidence type="ECO:0000313" key="1">
    <source>
        <dbReference type="EMBL" id="MFK4442866.1"/>
    </source>
</evidence>
<gene>
    <name evidence="1" type="ORF">ABH943_002882</name>
</gene>
<proteinExistence type="predicted"/>
<reference evidence="1 2" key="1">
    <citation type="submission" date="2024-11" db="EMBL/GenBank/DDBJ databases">
        <title>Using genomics to understand microbial adaptation to soil warming.</title>
        <authorList>
            <person name="Deangelis K.M. PhD."/>
        </authorList>
    </citation>
    <scope>NUCLEOTIDE SEQUENCE [LARGE SCALE GENOMIC DNA]</scope>
    <source>
        <strain evidence="1 2">GAS97</strain>
    </source>
</reference>
<keyword evidence="2" id="KW-1185">Reference proteome</keyword>
<accession>A0ABW8MGQ1</accession>
<sequence length="94" mass="10399">MNRLTSNPEETAAVLGTEHKAVCNRATDALFLASNAFLNVEQLFLVIRGELESGGNLDKTRVVSLVQIGIDLTRMQGEFVEQQADTFFSEMNHV</sequence>
<dbReference type="EMBL" id="JBIYDN010000007">
    <property type="protein sequence ID" value="MFK4442866.1"/>
    <property type="molecule type" value="Genomic_DNA"/>
</dbReference>
<name>A0ABW8MGQ1_9BURK</name>
<protein>
    <submittedName>
        <fullName evidence="1">Uncharacterized protein</fullName>
    </submittedName>
</protein>
<organism evidence="1 2">
    <name type="scientific">Caballeronia udeis</name>
    <dbReference type="NCBI Taxonomy" id="1232866"/>
    <lineage>
        <taxon>Bacteria</taxon>
        <taxon>Pseudomonadati</taxon>
        <taxon>Pseudomonadota</taxon>
        <taxon>Betaproteobacteria</taxon>
        <taxon>Burkholderiales</taxon>
        <taxon>Burkholderiaceae</taxon>
        <taxon>Caballeronia</taxon>
    </lineage>
</organism>
<dbReference type="Proteomes" id="UP001620514">
    <property type="component" value="Unassembled WGS sequence"/>
</dbReference>